<proteinExistence type="predicted"/>
<organism evidence="1 2">
    <name type="scientific">Actinopolyspora mzabensis</name>
    <dbReference type="NCBI Taxonomy" id="995066"/>
    <lineage>
        <taxon>Bacteria</taxon>
        <taxon>Bacillati</taxon>
        <taxon>Actinomycetota</taxon>
        <taxon>Actinomycetes</taxon>
        <taxon>Actinopolysporales</taxon>
        <taxon>Actinopolysporaceae</taxon>
        <taxon>Actinopolyspora</taxon>
    </lineage>
</organism>
<sequence>MPYEQAAAPAAQAAHTVRFDWGTAGLRSLGEECAALVVVDVLSFTTAVDVITLPGCYGEDVELALARNASSTAPRLQAGVFSHH</sequence>
<keyword evidence="2" id="KW-1185">Reference proteome</keyword>
<evidence type="ECO:0000313" key="2">
    <source>
        <dbReference type="Proteomes" id="UP000199213"/>
    </source>
</evidence>
<dbReference type="OrthoDB" id="8588453at2"/>
<dbReference type="Proteomes" id="UP000199213">
    <property type="component" value="Unassembled WGS sequence"/>
</dbReference>
<protein>
    <recommendedName>
        <fullName evidence="3">2-phosphosulfolactate phosphatase</fullName>
    </recommendedName>
</protein>
<dbReference type="SUPFAM" id="SSF142823">
    <property type="entry name" value="ComB-like"/>
    <property type="match status" value="1"/>
</dbReference>
<dbReference type="GO" id="GO:0000287">
    <property type="term" value="F:magnesium ion binding"/>
    <property type="evidence" value="ECO:0007669"/>
    <property type="project" value="InterPro"/>
</dbReference>
<dbReference type="AlphaFoldDB" id="A0A1G9E8J5"/>
<dbReference type="GO" id="GO:0050532">
    <property type="term" value="F:2-phosphosulfolactate phosphatase activity"/>
    <property type="evidence" value="ECO:0007669"/>
    <property type="project" value="InterPro"/>
</dbReference>
<name>A0A1G9E8J5_ACTMZ</name>
<evidence type="ECO:0000313" key="1">
    <source>
        <dbReference type="EMBL" id="SDK72452.1"/>
    </source>
</evidence>
<reference evidence="2" key="1">
    <citation type="submission" date="2016-10" db="EMBL/GenBank/DDBJ databases">
        <authorList>
            <person name="Varghese N."/>
            <person name="Submissions S."/>
        </authorList>
    </citation>
    <scope>NUCLEOTIDE SEQUENCE [LARGE SCALE GENOMIC DNA]</scope>
    <source>
        <strain evidence="2">DSM 45460</strain>
    </source>
</reference>
<accession>A0A1G9E8J5</accession>
<dbReference type="RefSeq" id="WP_092630863.1">
    <property type="nucleotide sequence ID" value="NZ_FNFM01000011.1"/>
</dbReference>
<gene>
    <name evidence="1" type="ORF">SAMN04487820_111188</name>
</gene>
<evidence type="ECO:0008006" key="3">
    <source>
        <dbReference type="Google" id="ProtNLM"/>
    </source>
</evidence>
<dbReference type="InterPro" id="IPR036702">
    <property type="entry name" value="ComB-like_sf"/>
</dbReference>
<dbReference type="EMBL" id="FNFM01000011">
    <property type="protein sequence ID" value="SDK72452.1"/>
    <property type="molecule type" value="Genomic_DNA"/>
</dbReference>